<dbReference type="GO" id="GO:0004641">
    <property type="term" value="F:phosphoribosylformylglycinamidine cyclo-ligase activity"/>
    <property type="evidence" value="ECO:0007669"/>
    <property type="project" value="UniProtKB-UniRule"/>
</dbReference>
<dbReference type="GO" id="GO:0004637">
    <property type="term" value="F:phosphoribosylamine-glycine ligase activity"/>
    <property type="evidence" value="ECO:0007669"/>
    <property type="project" value="TreeGrafter"/>
</dbReference>
<dbReference type="Pfam" id="PF02769">
    <property type="entry name" value="AIRS_C"/>
    <property type="match status" value="1"/>
</dbReference>
<dbReference type="RefSeq" id="WP_151861288.1">
    <property type="nucleotide sequence ID" value="NZ_WBZC01000028.1"/>
</dbReference>
<evidence type="ECO:0000256" key="12">
    <source>
        <dbReference type="HAMAP-Rule" id="MF_00741"/>
    </source>
</evidence>
<dbReference type="SUPFAM" id="SSF56042">
    <property type="entry name" value="PurM C-terminal domain-like"/>
    <property type="match status" value="1"/>
</dbReference>
<comment type="catalytic activity">
    <reaction evidence="11 12">
        <text>2-formamido-N(1)-(5-O-phospho-beta-D-ribosyl)acetamidine + ATP = 5-amino-1-(5-phospho-beta-D-ribosyl)imidazole + ADP + phosphate + H(+)</text>
        <dbReference type="Rhea" id="RHEA:23032"/>
        <dbReference type="ChEBI" id="CHEBI:15378"/>
        <dbReference type="ChEBI" id="CHEBI:30616"/>
        <dbReference type="ChEBI" id="CHEBI:43474"/>
        <dbReference type="ChEBI" id="CHEBI:137981"/>
        <dbReference type="ChEBI" id="CHEBI:147287"/>
        <dbReference type="ChEBI" id="CHEBI:456216"/>
        <dbReference type="EC" id="6.3.3.1"/>
    </reaction>
</comment>
<comment type="caution">
    <text evidence="15">The sequence shown here is derived from an EMBL/GenBank/DDBJ whole genome shotgun (WGS) entry which is preliminary data.</text>
</comment>
<evidence type="ECO:0000256" key="8">
    <source>
        <dbReference type="ARBA" id="ARBA00031908"/>
    </source>
</evidence>
<dbReference type="EC" id="6.3.3.1" evidence="3 12"/>
<evidence type="ECO:0000259" key="13">
    <source>
        <dbReference type="Pfam" id="PF00586"/>
    </source>
</evidence>
<dbReference type="InterPro" id="IPR016188">
    <property type="entry name" value="PurM-like_N"/>
</dbReference>
<dbReference type="CDD" id="cd02196">
    <property type="entry name" value="PurM"/>
    <property type="match status" value="1"/>
</dbReference>
<dbReference type="InterPro" id="IPR036921">
    <property type="entry name" value="PurM-like_N_sf"/>
</dbReference>
<keyword evidence="7 12" id="KW-0067">ATP-binding</keyword>
<feature type="domain" description="PurM-like N-terminal" evidence="13">
    <location>
        <begin position="58"/>
        <end position="162"/>
    </location>
</feature>
<dbReference type="GO" id="GO:0046084">
    <property type="term" value="P:adenine biosynthetic process"/>
    <property type="evidence" value="ECO:0007669"/>
    <property type="project" value="TreeGrafter"/>
</dbReference>
<dbReference type="AlphaFoldDB" id="A0A6I0FAC0"/>
<name>A0A6I0FAC0_9FIRM</name>
<dbReference type="FunFam" id="3.90.650.10:FF:000001">
    <property type="entry name" value="Phosphoribosylformylglycinamidine cyclo-ligase"/>
    <property type="match status" value="1"/>
</dbReference>
<evidence type="ECO:0000313" key="15">
    <source>
        <dbReference type="EMBL" id="KAB3534437.1"/>
    </source>
</evidence>
<dbReference type="UniPathway" id="UPA00074">
    <property type="reaction ID" value="UER00129"/>
</dbReference>
<dbReference type="PANTHER" id="PTHR10520">
    <property type="entry name" value="TRIFUNCTIONAL PURINE BIOSYNTHETIC PROTEIN ADENOSINE-3-RELATED"/>
    <property type="match status" value="1"/>
</dbReference>
<proteinExistence type="inferred from homology"/>
<dbReference type="HAMAP" id="MF_00741">
    <property type="entry name" value="AIRS"/>
    <property type="match status" value="1"/>
</dbReference>
<dbReference type="Proteomes" id="UP000432715">
    <property type="component" value="Unassembled WGS sequence"/>
</dbReference>
<dbReference type="PANTHER" id="PTHR10520:SF12">
    <property type="entry name" value="TRIFUNCTIONAL PURINE BIOSYNTHETIC PROTEIN ADENOSINE-3"/>
    <property type="match status" value="1"/>
</dbReference>
<dbReference type="FunFam" id="3.30.1330.10:FF:000001">
    <property type="entry name" value="Phosphoribosylformylglycinamidine cyclo-ligase"/>
    <property type="match status" value="1"/>
</dbReference>
<reference evidence="15 16" key="1">
    <citation type="submission" date="2019-10" db="EMBL/GenBank/DDBJ databases">
        <title>Alkaliphilus serpentinus sp. nov. and Alkaliphilus pronyensis sp. nov., two novel anaerobic alkaliphilic species isolated from the serpentinized-hosted hydrothermal field of the Prony Bay (New Caledonia).</title>
        <authorList>
            <person name="Postec A."/>
        </authorList>
    </citation>
    <scope>NUCLEOTIDE SEQUENCE [LARGE SCALE GENOMIC DNA]</scope>
    <source>
        <strain evidence="15 16">LacV</strain>
    </source>
</reference>
<sequence>MDKLNYSTAGVNVDEGQRAVDLMKEHVKSTFTPQVLTDIGGFGGLFALDLKDIKEPILVSGTDGVGTKLKIAFMTDRHDTIGMDCVAMCVNDILCQGAKPLFFLDYIATGKLKAEKAAEIVKGIAAGCKEAGCSLIGGETAEMPGFYGDGEYDVAGFAVGIVDKKNIITGANIKAGDIVIGLPSSGVHSNGYSLVRKLFFDIKGFNIDSRVDGLDKSIGEELLTPTKIYVKSVLKAMKKVEIKGIAHITGGGFYENLPRILPQNTNINIRLGSWPIPSIFNIIQSYGNVEAADMYKTFNMGIGMMLVVNKEDVKIAMGSLQEAGEKPYEIGTITEGKRQVVLCRN</sequence>
<comment type="pathway">
    <text evidence="1 12">Purine metabolism; IMP biosynthesis via de novo pathway; 5-amino-1-(5-phospho-D-ribosyl)imidazole from N(2)-formyl-N(1)-(5-phospho-D-ribosyl)glycinamide: step 2/2.</text>
</comment>
<dbReference type="NCBIfam" id="TIGR00878">
    <property type="entry name" value="purM"/>
    <property type="match status" value="1"/>
</dbReference>
<comment type="similarity">
    <text evidence="2 12">Belongs to the AIR synthase family.</text>
</comment>
<gene>
    <name evidence="12" type="primary">purM</name>
    <name evidence="15" type="ORF">F8154_09040</name>
</gene>
<evidence type="ECO:0000256" key="9">
    <source>
        <dbReference type="ARBA" id="ARBA00032931"/>
    </source>
</evidence>
<feature type="domain" description="PurM-like C-terminal" evidence="14">
    <location>
        <begin position="174"/>
        <end position="341"/>
    </location>
</feature>
<evidence type="ECO:0000256" key="11">
    <source>
        <dbReference type="ARBA" id="ARBA00049057"/>
    </source>
</evidence>
<dbReference type="Pfam" id="PF00586">
    <property type="entry name" value="AIRS"/>
    <property type="match status" value="1"/>
</dbReference>
<dbReference type="GO" id="GO:0005524">
    <property type="term" value="F:ATP binding"/>
    <property type="evidence" value="ECO:0007669"/>
    <property type="project" value="UniProtKB-KW"/>
</dbReference>
<keyword evidence="12" id="KW-0963">Cytoplasm</keyword>
<keyword evidence="12" id="KW-0658">Purine biosynthesis</keyword>
<dbReference type="SUPFAM" id="SSF55326">
    <property type="entry name" value="PurM N-terminal domain-like"/>
    <property type="match status" value="1"/>
</dbReference>
<dbReference type="InterPro" id="IPR004733">
    <property type="entry name" value="PurM_cligase"/>
</dbReference>
<evidence type="ECO:0000256" key="4">
    <source>
        <dbReference type="ARBA" id="ARBA00020367"/>
    </source>
</evidence>
<dbReference type="OrthoDB" id="9802507at2"/>
<evidence type="ECO:0000256" key="2">
    <source>
        <dbReference type="ARBA" id="ARBA00010280"/>
    </source>
</evidence>
<dbReference type="GO" id="GO:0005829">
    <property type="term" value="C:cytosol"/>
    <property type="evidence" value="ECO:0007669"/>
    <property type="project" value="TreeGrafter"/>
</dbReference>
<dbReference type="Gene3D" id="3.30.1330.10">
    <property type="entry name" value="PurM-like, N-terminal domain"/>
    <property type="match status" value="1"/>
</dbReference>
<dbReference type="GO" id="GO:0006189">
    <property type="term" value="P:'de novo' IMP biosynthetic process"/>
    <property type="evidence" value="ECO:0007669"/>
    <property type="project" value="UniProtKB-UniRule"/>
</dbReference>
<evidence type="ECO:0000256" key="6">
    <source>
        <dbReference type="ARBA" id="ARBA00022741"/>
    </source>
</evidence>
<evidence type="ECO:0000259" key="14">
    <source>
        <dbReference type="Pfam" id="PF02769"/>
    </source>
</evidence>
<evidence type="ECO:0000313" key="16">
    <source>
        <dbReference type="Proteomes" id="UP000432715"/>
    </source>
</evidence>
<keyword evidence="5 12" id="KW-0436">Ligase</keyword>
<organism evidence="15 16">
    <name type="scientific">Alkaliphilus pronyensis</name>
    <dbReference type="NCBI Taxonomy" id="1482732"/>
    <lineage>
        <taxon>Bacteria</taxon>
        <taxon>Bacillati</taxon>
        <taxon>Bacillota</taxon>
        <taxon>Clostridia</taxon>
        <taxon>Peptostreptococcales</taxon>
        <taxon>Natronincolaceae</taxon>
        <taxon>Alkaliphilus</taxon>
    </lineage>
</organism>
<comment type="subcellular location">
    <subcellularLocation>
        <location evidence="12">Cytoplasm</location>
    </subcellularLocation>
</comment>
<evidence type="ECO:0000256" key="7">
    <source>
        <dbReference type="ARBA" id="ARBA00022840"/>
    </source>
</evidence>
<accession>A0A6I0FAC0</accession>
<evidence type="ECO:0000256" key="1">
    <source>
        <dbReference type="ARBA" id="ARBA00004686"/>
    </source>
</evidence>
<evidence type="ECO:0000256" key="5">
    <source>
        <dbReference type="ARBA" id="ARBA00022598"/>
    </source>
</evidence>
<evidence type="ECO:0000256" key="10">
    <source>
        <dbReference type="ARBA" id="ARBA00033093"/>
    </source>
</evidence>
<dbReference type="InterPro" id="IPR036676">
    <property type="entry name" value="PurM-like_C_sf"/>
</dbReference>
<protein>
    <recommendedName>
        <fullName evidence="4 12">Phosphoribosylformylglycinamidine cyclo-ligase</fullName>
        <ecNumber evidence="3 12">6.3.3.1</ecNumber>
    </recommendedName>
    <alternativeName>
        <fullName evidence="9 12">AIR synthase</fullName>
    </alternativeName>
    <alternativeName>
        <fullName evidence="10 12">AIRS</fullName>
    </alternativeName>
    <alternativeName>
        <fullName evidence="8 12">Phosphoribosyl-aminoimidazole synthetase</fullName>
    </alternativeName>
</protein>
<keyword evidence="6 12" id="KW-0547">Nucleotide-binding</keyword>
<evidence type="ECO:0000256" key="3">
    <source>
        <dbReference type="ARBA" id="ARBA00013047"/>
    </source>
</evidence>
<dbReference type="InterPro" id="IPR010918">
    <property type="entry name" value="PurM-like_C_dom"/>
</dbReference>
<keyword evidence="16" id="KW-1185">Reference proteome</keyword>
<dbReference type="EMBL" id="WBZC01000028">
    <property type="protein sequence ID" value="KAB3534437.1"/>
    <property type="molecule type" value="Genomic_DNA"/>
</dbReference>
<dbReference type="Gene3D" id="3.90.650.10">
    <property type="entry name" value="PurM-like C-terminal domain"/>
    <property type="match status" value="1"/>
</dbReference>